<dbReference type="GO" id="GO:0016301">
    <property type="term" value="F:kinase activity"/>
    <property type="evidence" value="ECO:0007669"/>
    <property type="project" value="UniProtKB-KW"/>
</dbReference>
<dbReference type="Pfam" id="PF00288">
    <property type="entry name" value="GHMP_kinases_N"/>
    <property type="match status" value="1"/>
</dbReference>
<dbReference type="InterPro" id="IPR013750">
    <property type="entry name" value="GHMP_kinase_C_dom"/>
</dbReference>
<evidence type="ECO:0000256" key="2">
    <source>
        <dbReference type="ARBA" id="ARBA00022741"/>
    </source>
</evidence>
<feature type="domain" description="GHMP kinase C-terminal" evidence="6">
    <location>
        <begin position="202"/>
        <end position="260"/>
    </location>
</feature>
<evidence type="ECO:0000313" key="8">
    <source>
        <dbReference type="Proteomes" id="UP000266301"/>
    </source>
</evidence>
<dbReference type="SUPFAM" id="SSF54211">
    <property type="entry name" value="Ribosomal protein S5 domain 2-like"/>
    <property type="match status" value="1"/>
</dbReference>
<keyword evidence="8" id="KW-1185">Reference proteome</keyword>
<protein>
    <submittedName>
        <fullName evidence="7">Kinase</fullName>
    </submittedName>
</protein>
<dbReference type="PIRSF" id="PIRSF033887">
    <property type="entry name" value="PduX"/>
    <property type="match status" value="1"/>
</dbReference>
<evidence type="ECO:0000256" key="1">
    <source>
        <dbReference type="ARBA" id="ARBA00022679"/>
    </source>
</evidence>
<dbReference type="AlphaFoldDB" id="A0A386H5Y7"/>
<evidence type="ECO:0000313" key="7">
    <source>
        <dbReference type="EMBL" id="AYD41024.1"/>
    </source>
</evidence>
<dbReference type="InterPro" id="IPR020568">
    <property type="entry name" value="Ribosomal_Su5_D2-typ_SF"/>
</dbReference>
<dbReference type="InterPro" id="IPR012363">
    <property type="entry name" value="PduX"/>
</dbReference>
<gene>
    <name evidence="7" type="ORF">D4Z93_11015</name>
</gene>
<accession>A0A386H5Y7</accession>
<name>A0A386H5Y7_9CLOT</name>
<sequence>MEAKVRYPGSFGEVIQGKVSGHDMLLSCPVNVYTNVKIYETNNPTNKNKYEKSSIFLYNVLKEWNLEGLYKNMDIEINSDIPCGKGMASSTADLCALYYCLIKMFDRQFNEDELKNECIRIEPTDSIIYDKMTLFDYKFGNTVYKIGSYFKYNILAFEGRNIVNTVEFNNRVLPSLSDVDDLIPYLKQAVQEKNSEKLSFVSTESILRNQKRLKYDWIEEIIRIKNNTGGLGIIGAHSGSVLGIIYDDKQKTEFALKTLKNYSNLFSIYSLKTLMGIRII</sequence>
<evidence type="ECO:0000259" key="6">
    <source>
        <dbReference type="Pfam" id="PF08544"/>
    </source>
</evidence>
<feature type="domain" description="GHMP kinase N-terminal" evidence="5">
    <location>
        <begin position="61"/>
        <end position="122"/>
    </location>
</feature>
<reference evidence="7 8" key="1">
    <citation type="journal article" date="2019" name="Int. J. Syst. Evol. Microbiol.">
        <title>Clostridium fermenticellae sp. nov., isolated from the mud in a fermentation cellar for the production of the Chinese liquor, baijiu.</title>
        <authorList>
            <person name="Xu P.X."/>
            <person name="Chai L.J."/>
            <person name="Qiu T."/>
            <person name="Zhang X.J."/>
            <person name="Lu Z.M."/>
            <person name="Xiao C."/>
            <person name="Wang S.T."/>
            <person name="Shen C.H."/>
            <person name="Shi J.S."/>
            <person name="Xu Z.H."/>
        </authorList>
    </citation>
    <scope>NUCLEOTIDE SEQUENCE [LARGE SCALE GENOMIC DNA]</scope>
    <source>
        <strain evidence="7 8">JN500901</strain>
    </source>
</reference>
<dbReference type="PANTHER" id="PTHR43527:SF1">
    <property type="entry name" value="L-THREONINE KINASE"/>
    <property type="match status" value="1"/>
</dbReference>
<dbReference type="GO" id="GO:0005524">
    <property type="term" value="F:ATP binding"/>
    <property type="evidence" value="ECO:0007669"/>
    <property type="project" value="UniProtKB-KW"/>
</dbReference>
<evidence type="ECO:0000259" key="5">
    <source>
        <dbReference type="Pfam" id="PF00288"/>
    </source>
</evidence>
<evidence type="ECO:0000256" key="3">
    <source>
        <dbReference type="ARBA" id="ARBA00022777"/>
    </source>
</evidence>
<dbReference type="InterPro" id="IPR014721">
    <property type="entry name" value="Ribsml_uS5_D2-typ_fold_subgr"/>
</dbReference>
<dbReference type="RefSeq" id="WP_119973522.1">
    <property type="nucleotide sequence ID" value="NZ_CP032416.1"/>
</dbReference>
<dbReference type="OrthoDB" id="4548147at2"/>
<keyword evidence="2" id="KW-0547">Nucleotide-binding</keyword>
<dbReference type="InterPro" id="IPR006204">
    <property type="entry name" value="GHMP_kinase_N_dom"/>
</dbReference>
<dbReference type="Gene3D" id="3.30.230.10">
    <property type="match status" value="1"/>
</dbReference>
<dbReference type="PANTHER" id="PTHR43527">
    <property type="entry name" value="4-DIPHOSPHOCYTIDYL-2-C-METHYL-D-ERYTHRITOL KINASE, CHLOROPLASTIC"/>
    <property type="match status" value="1"/>
</dbReference>
<dbReference type="Proteomes" id="UP000266301">
    <property type="component" value="Chromosome"/>
</dbReference>
<dbReference type="EMBL" id="CP032416">
    <property type="protein sequence ID" value="AYD41024.1"/>
    <property type="molecule type" value="Genomic_DNA"/>
</dbReference>
<keyword evidence="3 7" id="KW-0418">Kinase</keyword>
<dbReference type="Pfam" id="PF08544">
    <property type="entry name" value="GHMP_kinases_C"/>
    <property type="match status" value="1"/>
</dbReference>
<dbReference type="KEGG" id="cfer:D4Z93_11015"/>
<keyword evidence="4" id="KW-0067">ATP-binding</keyword>
<evidence type="ECO:0000256" key="4">
    <source>
        <dbReference type="ARBA" id="ARBA00022840"/>
    </source>
</evidence>
<organism evidence="7 8">
    <name type="scientific">Clostridium fermenticellae</name>
    <dbReference type="NCBI Taxonomy" id="2068654"/>
    <lineage>
        <taxon>Bacteria</taxon>
        <taxon>Bacillati</taxon>
        <taxon>Bacillota</taxon>
        <taxon>Clostridia</taxon>
        <taxon>Eubacteriales</taxon>
        <taxon>Clostridiaceae</taxon>
        <taxon>Clostridium</taxon>
    </lineage>
</organism>
<keyword evidence="1" id="KW-0808">Transferase</keyword>
<proteinExistence type="predicted"/>